<feature type="region of interest" description="Disordered" evidence="1">
    <location>
        <begin position="1"/>
        <end position="35"/>
    </location>
</feature>
<dbReference type="Proteomes" id="UP000092445">
    <property type="component" value="Unassembled WGS sequence"/>
</dbReference>
<dbReference type="STRING" id="7398.A0A1B0ABU0"/>
<feature type="compositionally biased region" description="Pro residues" evidence="1">
    <location>
        <begin position="668"/>
        <end position="701"/>
    </location>
</feature>
<evidence type="ECO:0000256" key="1">
    <source>
        <dbReference type="SAM" id="MobiDB-lite"/>
    </source>
</evidence>
<reference evidence="3" key="1">
    <citation type="submission" date="2014-03" db="EMBL/GenBank/DDBJ databases">
        <authorList>
            <person name="Aksoy S."/>
            <person name="Warren W."/>
            <person name="Wilson R.K."/>
        </authorList>
    </citation>
    <scope>NUCLEOTIDE SEQUENCE [LARGE SCALE GENOMIC DNA]</scope>
    <source>
        <strain evidence="3">IAEA</strain>
    </source>
</reference>
<feature type="compositionally biased region" description="Polar residues" evidence="1">
    <location>
        <begin position="967"/>
        <end position="986"/>
    </location>
</feature>
<reference evidence="2" key="2">
    <citation type="submission" date="2020-05" db="UniProtKB">
        <authorList>
            <consortium name="EnsemblMetazoa"/>
        </authorList>
    </citation>
    <scope>IDENTIFICATION</scope>
    <source>
        <strain evidence="2">IAEA</strain>
    </source>
</reference>
<feature type="region of interest" description="Disordered" evidence="1">
    <location>
        <begin position="105"/>
        <end position="126"/>
    </location>
</feature>
<evidence type="ECO:0000313" key="2">
    <source>
        <dbReference type="EnsemblMetazoa" id="GPAI040512-PA"/>
    </source>
</evidence>
<feature type="compositionally biased region" description="Basic and acidic residues" evidence="1">
    <location>
        <begin position="1"/>
        <end position="27"/>
    </location>
</feature>
<dbReference type="VEuPathDB" id="VectorBase:GPAI040512"/>
<name>A0A1B0ABU0_GLOPL</name>
<organism evidence="2 3">
    <name type="scientific">Glossina pallidipes</name>
    <name type="common">Tsetse fly</name>
    <dbReference type="NCBI Taxonomy" id="7398"/>
    <lineage>
        <taxon>Eukaryota</taxon>
        <taxon>Metazoa</taxon>
        <taxon>Ecdysozoa</taxon>
        <taxon>Arthropoda</taxon>
        <taxon>Hexapoda</taxon>
        <taxon>Insecta</taxon>
        <taxon>Pterygota</taxon>
        <taxon>Neoptera</taxon>
        <taxon>Endopterygota</taxon>
        <taxon>Diptera</taxon>
        <taxon>Brachycera</taxon>
        <taxon>Muscomorpha</taxon>
        <taxon>Hippoboscoidea</taxon>
        <taxon>Glossinidae</taxon>
        <taxon>Glossina</taxon>
    </lineage>
</organism>
<keyword evidence="3" id="KW-1185">Reference proteome</keyword>
<sequence>MKRRETEEEIKRDGKSTNRSCKAEKRANGSSAETATEVQLTHILKEAVNTWILKKKKSQQICDSVDRAFQQLCSLENSINNEIQKLKQQRRVLRMGITSGLRLTERKNTSVQQNADSSAKSTKAKSTRTLDGIIVEKFSNKHKFACSSPRCRGEEFMTSTPCLPTACSPINSSKPIETDRGALGDHKSLNKLTGKRYKGPKRSYELAEKTSTDLKRDSREKRLSNIKNFLTSPENMDLKGKNDQIINICYHAACGNGFYNNSVSTPNNYRSEYYNALSGYDNNGVFNRSCYRQENCVSSDGYGYNCTHNESYRKYPLRSAQRDATTNTCVRYTPRVNTCRTCRIRCPPSCARRRTDLDTENFCYRTGSSPCRPRSSSASSKRVSNSSKKKEDNLCTKYENAIKSKLQKDLREHFQEARGRARAKVREKPQTKDISEANCEEYVFFKKKKWGDYCKNQERECDKIEDKCSDESAETSCSDLSELLDRCADEGIRWRKGTKTDCINEKSAKREEPTSSSPCTKVRSQSRICEFTFTKRKPRTCSVSPIQTCSPCCWCSEHFMDETQCCNIPLTCDKRPKSEYSFETLCMLKKMKITEYKPSKPKNNGKDKQYNDYVNKYQKEQEKESLKEQPSSSPKRSTPGYQSPMKSAPESKRTSTRRSRNGESPIHTPAPTPSSIPTPSPIPTPPIRTPAPTPPSVPTPPIQNFVAPETSYHSINSVGKDIETKVDQVPERTTTVDDLNTTKIKSKECISIKECIAEDGTQITQIERHLSVEEIFNSNIDQDNVESNNNNETRNTSPSVQDLLVCLKNFLAAFQKQWADVQGLQRLGATVVEALSRIDICNGGDKVKIMKTIETQCVESEIYDVPDCTSIIPYAISTEVTMRSRQNIEDFPQCSRRDIENREVNLQTLSPHDEKKLVDCGCQQECSDDIMYDKWRAVDQRKKQLPRSHFPRPPPVTCSTSLAYYESTPKTSPASQRHTIDCSTYSRRSRSKVTDTSASLSPEDRNMMMSLDIGNHGNAGMFSNSNYKRLQPPKYLICRRSDCPCTQSQVSSGLQSTSLSKYSDSFGPLYAGSSSSCAFEEPHVKCDSKSSNSIYKDCTRNIRSHTLQQRPAFPARNNCSVIDRQIPITTCSIPQFSNLDSHDFLNMACARKHPSTSQCVTNIQSPSRLPNLLQCQCSASRHGDPCSHSASKKTSSEAAPLRGILKCPTPADCKSRAISYEDCLSRNSDYFEAEQCTTVTNEGPSNKVQVGISYKDAGVRDRQNILEQADRNAESILYKDQNGRPTKRVFRTTKSESAVRKPLNFCQDVNFHASNSTCRLDDQVPPFTHCPCMYGAYKSMLDIYYKGKGKPLNNNRQC</sequence>
<feature type="region of interest" description="Disordered" evidence="1">
    <location>
        <begin position="619"/>
        <end position="705"/>
    </location>
</feature>
<feature type="region of interest" description="Disordered" evidence="1">
    <location>
        <begin position="366"/>
        <end position="391"/>
    </location>
</feature>
<evidence type="ECO:0000313" key="3">
    <source>
        <dbReference type="Proteomes" id="UP000092445"/>
    </source>
</evidence>
<dbReference type="EnsemblMetazoa" id="GPAI040512-RA">
    <property type="protein sequence ID" value="GPAI040512-PA"/>
    <property type="gene ID" value="GPAI040512"/>
</dbReference>
<accession>A0A1B0ABU0</accession>
<feature type="region of interest" description="Disordered" evidence="1">
    <location>
        <begin position="967"/>
        <end position="1002"/>
    </location>
</feature>
<proteinExistence type="predicted"/>
<feature type="compositionally biased region" description="Low complexity" evidence="1">
    <location>
        <begin position="368"/>
        <end position="386"/>
    </location>
</feature>
<protein>
    <submittedName>
        <fullName evidence="2">Uncharacterized protein</fullName>
    </submittedName>
</protein>